<evidence type="ECO:0000256" key="6">
    <source>
        <dbReference type="ARBA" id="ARBA00023065"/>
    </source>
</evidence>
<evidence type="ECO:0000256" key="7">
    <source>
        <dbReference type="ARBA" id="ARBA00023114"/>
    </source>
</evidence>
<dbReference type="RefSeq" id="WP_183457784.1">
    <property type="nucleotide sequence ID" value="NZ_CP050296.1"/>
</dbReference>
<comment type="domain">
    <text evidence="10">Consists of 16-stranded beta-barrel sheets, with large surface-exposed loops, that form a transmembrane pore at the center of each barrel. The pore is partially ocluded by a peptide loop that folds into the pore lumen.</text>
</comment>
<dbReference type="GO" id="GO:0006811">
    <property type="term" value="P:monoatomic ion transport"/>
    <property type="evidence" value="ECO:0007669"/>
    <property type="project" value="UniProtKB-KW"/>
</dbReference>
<feature type="signal peptide" evidence="10">
    <location>
        <begin position="1"/>
        <end position="22"/>
    </location>
</feature>
<evidence type="ECO:0000256" key="10">
    <source>
        <dbReference type="RuleBase" id="RU364005"/>
    </source>
</evidence>
<keyword evidence="3 10" id="KW-1134">Transmembrane beta strand</keyword>
<gene>
    <name evidence="11" type="ORF">HB778_24900</name>
</gene>
<keyword evidence="2 10" id="KW-0813">Transport</keyword>
<dbReference type="GO" id="GO:0046930">
    <property type="term" value="C:pore complex"/>
    <property type="evidence" value="ECO:0007669"/>
    <property type="project" value="UniProtKB-KW"/>
</dbReference>
<keyword evidence="5 10" id="KW-0732">Signal</keyword>
<evidence type="ECO:0000256" key="4">
    <source>
        <dbReference type="ARBA" id="ARBA00022692"/>
    </source>
</evidence>
<evidence type="ECO:0000313" key="12">
    <source>
        <dbReference type="Proteomes" id="UP000515465"/>
    </source>
</evidence>
<keyword evidence="6 10" id="KW-0406">Ion transport</keyword>
<evidence type="ECO:0000256" key="9">
    <source>
        <dbReference type="ARBA" id="ARBA00023237"/>
    </source>
</evidence>
<keyword evidence="8 10" id="KW-0472">Membrane</keyword>
<keyword evidence="7 10" id="KW-0626">Porin</keyword>
<dbReference type="AlphaFoldDB" id="A0A7G6SY73"/>
<name>A0A7G6SY73_9HYPH</name>
<keyword evidence="9 10" id="KW-0998">Cell outer membrane</keyword>
<organism evidence="11 12">
    <name type="scientific">Mesorhizobium huakuii</name>
    <dbReference type="NCBI Taxonomy" id="28104"/>
    <lineage>
        <taxon>Bacteria</taxon>
        <taxon>Pseudomonadati</taxon>
        <taxon>Pseudomonadota</taxon>
        <taxon>Alphaproteobacteria</taxon>
        <taxon>Hyphomicrobiales</taxon>
        <taxon>Phyllobacteriaceae</taxon>
        <taxon>Mesorhizobium</taxon>
    </lineage>
</organism>
<dbReference type="GO" id="GO:0009279">
    <property type="term" value="C:cell outer membrane"/>
    <property type="evidence" value="ECO:0007669"/>
    <property type="project" value="UniProtKB-SubCell"/>
</dbReference>
<dbReference type="GO" id="GO:0015288">
    <property type="term" value="F:porin activity"/>
    <property type="evidence" value="ECO:0007669"/>
    <property type="project" value="UniProtKB-KW"/>
</dbReference>
<dbReference type="Pfam" id="PF02530">
    <property type="entry name" value="Porin_2"/>
    <property type="match status" value="1"/>
</dbReference>
<accession>A0A7G6SY73</accession>
<dbReference type="InterPro" id="IPR003684">
    <property type="entry name" value="Porin_alphabac"/>
</dbReference>
<dbReference type="Proteomes" id="UP000515465">
    <property type="component" value="Chromosome"/>
</dbReference>
<evidence type="ECO:0000256" key="3">
    <source>
        <dbReference type="ARBA" id="ARBA00022452"/>
    </source>
</evidence>
<reference evidence="12" key="1">
    <citation type="journal article" date="2020" name="Mol. Plant Microbe">
        <title>Rhizobial microsymbionts of the narrowly endemic Oxytropis species growing in Kamchatka are characterized by significant genetic diversity and possess a set of genes that are associated with T3SS and T6SS secretion systems and can affect the development of symbiosis.</title>
        <authorList>
            <person name="Safronova V."/>
            <person name="Guro P."/>
            <person name="Sazanova A."/>
            <person name="Kuznetsova I."/>
            <person name="Belimov A."/>
            <person name="Yakubov V."/>
            <person name="Chirak E."/>
            <person name="Afonin A."/>
            <person name="Gogolev Y."/>
            <person name="Andronov E."/>
            <person name="Tikhonovich I."/>
        </authorList>
    </citation>
    <scope>NUCLEOTIDE SEQUENCE [LARGE SCALE GENOMIC DNA]</scope>
    <source>
        <strain evidence="12">583</strain>
    </source>
</reference>
<keyword evidence="4 10" id="KW-0812">Transmembrane</keyword>
<evidence type="ECO:0000256" key="8">
    <source>
        <dbReference type="ARBA" id="ARBA00023136"/>
    </source>
</evidence>
<evidence type="ECO:0000313" key="11">
    <source>
        <dbReference type="EMBL" id="QND59455.1"/>
    </source>
</evidence>
<dbReference type="EMBL" id="CP050296">
    <property type="protein sequence ID" value="QND59455.1"/>
    <property type="molecule type" value="Genomic_DNA"/>
</dbReference>
<dbReference type="SUPFAM" id="SSF56935">
    <property type="entry name" value="Porins"/>
    <property type="match status" value="1"/>
</dbReference>
<comment type="function">
    <text evidence="10">Forms passive diffusion pores that allow small molecular weight hydrophilic materials across the outer membrane.</text>
</comment>
<proteinExistence type="inferred from homology"/>
<evidence type="ECO:0000256" key="1">
    <source>
        <dbReference type="ARBA" id="ARBA00009521"/>
    </source>
</evidence>
<evidence type="ECO:0000256" key="5">
    <source>
        <dbReference type="ARBA" id="ARBA00022729"/>
    </source>
</evidence>
<sequence length="393" mass="42106">MNIKSLLLGSAAALIAVSGARAADAVVVAEPEPAEYVKICDVYGAGYFYIPGTETCLRIGGYVRYDAAGGDIGSFDGARTGDVTSGKDQGTWFKNTRFTLKTWTGQETELGTLKTYTEMRMNFGNHNADDDVNSAGNKDFDLHFAWVQLGGLRVGLDESAFDTFIGYAGNVINDTLVPYGDFQTNEIQYYFDAGNGFSAVVSLEEGAGGGTPGFYGVGTIDSYVPHVVGGVKWTQGWGGISGVVAYDSNYESVAGKIRLDVNVSNELSLFVIGGYGSDGKLNDVNRDSGGFIVGSPAGGRGFYKQWGGNWAFWAGGTYKFNEKTSFNLQVSGDQWKNYGVAANVAYTLVPGFTVTGEVDYLHDGKFDEADNSNWTGATKKNSVGGIIRFQRDF</sequence>
<feature type="chain" id="PRO_5029036868" description="Porin" evidence="10">
    <location>
        <begin position="23"/>
        <end position="393"/>
    </location>
</feature>
<evidence type="ECO:0000256" key="2">
    <source>
        <dbReference type="ARBA" id="ARBA00022448"/>
    </source>
</evidence>
<protein>
    <recommendedName>
        <fullName evidence="10">Porin</fullName>
    </recommendedName>
</protein>
<comment type="similarity">
    <text evidence="1 10">Belongs to the alphaproteobacteria porin family.</text>
</comment>
<comment type="subcellular location">
    <subcellularLocation>
        <location evidence="10">Cell outer membrane</location>
        <topology evidence="10">Multi-pass membrane protein</topology>
    </subcellularLocation>
</comment>